<dbReference type="InterPro" id="IPR005302">
    <property type="entry name" value="MoCF_Sase_C"/>
</dbReference>
<dbReference type="PANTHER" id="PTHR14237">
    <property type="entry name" value="MOLYBDOPTERIN COFACTOR SULFURASE MOSC"/>
    <property type="match status" value="1"/>
</dbReference>
<dbReference type="Pfam" id="PF03476">
    <property type="entry name" value="MOSC_N"/>
    <property type="match status" value="1"/>
</dbReference>
<comment type="caution">
    <text evidence="4">The sequence shown here is derived from an EMBL/GenBank/DDBJ whole genome shotgun (WGS) entry which is preliminary data.</text>
</comment>
<dbReference type="SMART" id="SM00256">
    <property type="entry name" value="FBOX"/>
    <property type="match status" value="2"/>
</dbReference>
<dbReference type="Proteomes" id="UP000664132">
    <property type="component" value="Unassembled WGS sequence"/>
</dbReference>
<evidence type="ECO:0008006" key="6">
    <source>
        <dbReference type="Google" id="ProtNLM"/>
    </source>
</evidence>
<dbReference type="GO" id="GO:0030151">
    <property type="term" value="F:molybdenum ion binding"/>
    <property type="evidence" value="ECO:0007669"/>
    <property type="project" value="InterPro"/>
</dbReference>
<feature type="region of interest" description="Disordered" evidence="1">
    <location>
        <begin position="1"/>
        <end position="27"/>
    </location>
</feature>
<dbReference type="PROSITE" id="PS51340">
    <property type="entry name" value="MOSC"/>
    <property type="match status" value="1"/>
</dbReference>
<dbReference type="Pfam" id="PF03473">
    <property type="entry name" value="MOSC"/>
    <property type="match status" value="1"/>
</dbReference>
<dbReference type="GO" id="GO:0030170">
    <property type="term" value="F:pyridoxal phosphate binding"/>
    <property type="evidence" value="ECO:0007669"/>
    <property type="project" value="InterPro"/>
</dbReference>
<gene>
    <name evidence="4" type="ORF">IFR04_010778</name>
</gene>
<dbReference type="PROSITE" id="PS50181">
    <property type="entry name" value="FBOX"/>
    <property type="match status" value="1"/>
</dbReference>
<proteinExistence type="predicted"/>
<evidence type="ECO:0000313" key="4">
    <source>
        <dbReference type="EMBL" id="KAG4416075.1"/>
    </source>
</evidence>
<sequence length="1372" mass="152504">MDHMVSAMSDVSIQHSDRASSLEASTTDKIMAPPKLPNELWDKMFSFLDAHSIKSVRIAWKDWTNIASRHLEYMGQYNMEHIPSTHLQSDYPGELLDPAFEAAATEYGTWNTDVLRLDGMFNCEGGLAGLLERHPTLEYLELHNIALWQGAFQGLFTTFAELPLVEFYGLGPWLISPEHGILKRNVPHLGHRSTHNQYCSTVPHNSWTGCISLQPIALQAIWEQLIVMPNLTTGDFDTPDLPGVGEPEFATFYNPQLHPTTEMPIPREKKHVDVFGFDTNGMVGSKHLLNDHGYATKRQTGGASRHYSKLQNSALGIHRRDNVSIDAVAAYRGMLDVVRELKDNDVPTETEAITFSLTPSFAISRRIVTSIVPCLCPEMADTTSVDEFASAALATSEMADREVSPGKLTTIRIYDHLRRDDLVQGVILTASNIGEEQLDVRSLVAVLTTMPQAASTPPTTPTSLSTSETRLTSMPIELWDKILSNLEARDLAPVRLTCQGLRYLATPMFFSTFIFRPHLHSASLFNQGFQKANVKKLRFATGTVGIRSAASILGSQYKLGYNFVFGGHSLAGTTGEVVLGGFRQELDAAIKEYVEWNLKWHNGQSDLYQSQNALHASFQNAPGSLDTIEICQKVRQTVLSPIPPSLDCWTRNHDSESDRVALEFADLLRALNGCTLNISNLSHDELSQSFFLMNPIGLRGLTEPLDSLTNLRLNFHVKEDNAAPFAKFWNGLGHVLKSIPSLKVLRFGFDKEMSCQEPQWITGYQRPSRRDPGMYYTSLRELLNLKDFHISGFAQALHTKFDAWVLASTTLSEEGSMLSEQLGKFLAEKRRLTTLSGMSSVAVTARFEDFVEGGLSEEWPMTADNVQRVLSHHDHHCTYTCVESYHTINTKWNARANAVSLREPSPGGYGFTDIGEQRFLHDNYSGDSGSSGPIGERVARQVIIELSILLELYTFNMAYLWAGVAIIVGLISYLGLTSSKDTGPSSRKAQQARAMREVFKSLEKENGSTKKAAASRNSDILKISQLWIYPIKSIRGCQVSSAILTQEGFYLDRRFMLLKDHSETPQKLENMHITKFSSMCLFHPSIKDNNTLIVTYRPPGSKSSDKADTIEIPFEPESLEKLEKVPVVMHSSPTTGYNMGPKYNDWLSERFGFKVILAYWGGNPRPVLGNLPGKPTDQGPRSSNAITKVLSSIPVIGPMLEADDGVIAFNDCAPYLVINESSVADVSTRLPEDVEMDVSKFRANVVVSGSSATAYCEDYWGELTFNASKKKQGAVGERGESKIILTGNCGRCKSLNVDYNTGESGTGRDGEVLKLLQKDRRVDLGTKYSPIFGRYGFVKKGDEGRVVSVGDEVVVSRKNEERTRFYWPGLST</sequence>
<evidence type="ECO:0000313" key="5">
    <source>
        <dbReference type="Proteomes" id="UP000664132"/>
    </source>
</evidence>
<dbReference type="InterPro" id="IPR001810">
    <property type="entry name" value="F-box_dom"/>
</dbReference>
<name>A0A8H7TBK8_9HELO</name>
<dbReference type="GO" id="GO:0003824">
    <property type="term" value="F:catalytic activity"/>
    <property type="evidence" value="ECO:0007669"/>
    <property type="project" value="InterPro"/>
</dbReference>
<organism evidence="4 5">
    <name type="scientific">Cadophora malorum</name>
    <dbReference type="NCBI Taxonomy" id="108018"/>
    <lineage>
        <taxon>Eukaryota</taxon>
        <taxon>Fungi</taxon>
        <taxon>Dikarya</taxon>
        <taxon>Ascomycota</taxon>
        <taxon>Pezizomycotina</taxon>
        <taxon>Leotiomycetes</taxon>
        <taxon>Helotiales</taxon>
        <taxon>Ploettnerulaceae</taxon>
        <taxon>Cadophora</taxon>
    </lineage>
</organism>
<protein>
    <recommendedName>
        <fullName evidence="6">MOSC domain-containing protein</fullName>
    </recommendedName>
</protein>
<dbReference type="InterPro" id="IPR005303">
    <property type="entry name" value="MOCOS_middle"/>
</dbReference>
<dbReference type="SUPFAM" id="SSF81383">
    <property type="entry name" value="F-box domain"/>
    <property type="match status" value="1"/>
</dbReference>
<dbReference type="InterPro" id="IPR036047">
    <property type="entry name" value="F-box-like_dom_sf"/>
</dbReference>
<keyword evidence="5" id="KW-1185">Reference proteome</keyword>
<dbReference type="EMBL" id="JAFJYH010000198">
    <property type="protein sequence ID" value="KAG4416075.1"/>
    <property type="molecule type" value="Genomic_DNA"/>
</dbReference>
<evidence type="ECO:0000259" key="3">
    <source>
        <dbReference type="PROSITE" id="PS51340"/>
    </source>
</evidence>
<dbReference type="OrthoDB" id="17255at2759"/>
<feature type="domain" description="MOSC" evidence="3">
    <location>
        <begin position="1188"/>
        <end position="1356"/>
    </location>
</feature>
<dbReference type="PANTHER" id="PTHR14237:SF34">
    <property type="entry name" value="MOSC DOMAIN PROTEIN (AFU_ORTHOLOGUE AFUA_2G07820)"/>
    <property type="match status" value="1"/>
</dbReference>
<feature type="domain" description="F-box" evidence="2">
    <location>
        <begin position="468"/>
        <end position="518"/>
    </location>
</feature>
<dbReference type="Pfam" id="PF00646">
    <property type="entry name" value="F-box"/>
    <property type="match status" value="1"/>
</dbReference>
<evidence type="ECO:0000256" key="1">
    <source>
        <dbReference type="SAM" id="MobiDB-lite"/>
    </source>
</evidence>
<dbReference type="SUPFAM" id="SSF141673">
    <property type="entry name" value="MOSC N-terminal domain-like"/>
    <property type="match status" value="1"/>
</dbReference>
<accession>A0A8H7TBK8</accession>
<evidence type="ECO:0000259" key="2">
    <source>
        <dbReference type="PROSITE" id="PS50181"/>
    </source>
</evidence>
<reference evidence="4" key="1">
    <citation type="submission" date="2021-02" db="EMBL/GenBank/DDBJ databases">
        <title>Genome sequence Cadophora malorum strain M34.</title>
        <authorList>
            <person name="Stefanovic E."/>
            <person name="Vu D."/>
            <person name="Scully C."/>
            <person name="Dijksterhuis J."/>
            <person name="Roader J."/>
            <person name="Houbraken J."/>
        </authorList>
    </citation>
    <scope>NUCLEOTIDE SEQUENCE</scope>
    <source>
        <strain evidence="4">M34</strain>
    </source>
</reference>